<dbReference type="EMBL" id="JAZDDF010000001">
    <property type="protein sequence ID" value="MEE1971808.1"/>
    <property type="molecule type" value="Genomic_DNA"/>
</dbReference>
<dbReference type="Proteomes" id="UP001343698">
    <property type="component" value="Unassembled WGS sequence"/>
</dbReference>
<keyword evidence="1" id="KW-0812">Transmembrane</keyword>
<accession>A0ABU7IGH0</accession>
<evidence type="ECO:0008006" key="4">
    <source>
        <dbReference type="Google" id="ProtNLM"/>
    </source>
</evidence>
<evidence type="ECO:0000256" key="1">
    <source>
        <dbReference type="SAM" id="Phobius"/>
    </source>
</evidence>
<keyword evidence="3" id="KW-1185">Reference proteome</keyword>
<feature type="transmembrane region" description="Helical" evidence="1">
    <location>
        <begin position="556"/>
        <end position="573"/>
    </location>
</feature>
<keyword evidence="1" id="KW-0472">Membrane</keyword>
<dbReference type="RefSeq" id="WP_272636782.1">
    <property type="nucleotide sequence ID" value="NZ_JAZDDF010000001.1"/>
</dbReference>
<keyword evidence="1" id="KW-1133">Transmembrane helix</keyword>
<gene>
    <name evidence="2" type="ORF">V1H85_05085</name>
</gene>
<protein>
    <recommendedName>
        <fullName evidence="4">VWA domain-containing protein</fullName>
    </recommendedName>
</protein>
<evidence type="ECO:0000313" key="3">
    <source>
        <dbReference type="Proteomes" id="UP001343698"/>
    </source>
</evidence>
<reference evidence="2 3" key="1">
    <citation type="submission" date="2024-01" db="EMBL/GenBank/DDBJ databases">
        <title>Maribacter spp. originated from different algae showed divergent polysaccharides utilization ability.</title>
        <authorList>
            <person name="Wang H."/>
            <person name="Wu Y."/>
        </authorList>
    </citation>
    <scope>NUCLEOTIDE SEQUENCE [LARGE SCALE GENOMIC DNA]</scope>
    <source>
        <strain evidence="2 3">KPT27_14</strain>
    </source>
</reference>
<organism evidence="2 3">
    <name type="scientific">Maribacter flavus</name>
    <dbReference type="NCBI Taxonomy" id="1658664"/>
    <lineage>
        <taxon>Bacteria</taxon>
        <taxon>Pseudomonadati</taxon>
        <taxon>Bacteroidota</taxon>
        <taxon>Flavobacteriia</taxon>
        <taxon>Flavobacteriales</taxon>
        <taxon>Flavobacteriaceae</taxon>
        <taxon>Maribacter</taxon>
    </lineage>
</organism>
<feature type="transmembrane region" description="Helical" evidence="1">
    <location>
        <begin position="12"/>
        <end position="29"/>
    </location>
</feature>
<sequence>MLSNLAFENKDWMLAVVLTGLLLFAVFIWKTWNRVADRRFYLQTLLGFIAILCLAFLVLKPTYLQKVRKEAVLLTNGYQAETLDSLKKSNGRISVLEYAPGMDLSSNLDSIDRLLIVGHGVRDYDLWQFKQSSVSFIPEAVSEGIVQLKYSQKAVLGDDLIVQGTFINPTPQSRLVLQGPGGSVLDSLVFPNNDDHRFSLKTNLKASGKFLFSLQTKGSSGTVTKIEPLPVLVDVKTPLTILMVNEFPSFETKYLKNFLSEEGHRVIVKTKLTKQKYKYEYFNTERQPVSSLNSENLAALDLIVFDDASLNTLSNRERTVLTEAIQQYGLCVFVQQTGDRFQAKTKLGAFETQPDTENTLNVAVGTKPLLEKYPVRFPARGLTEMAIGNYGYSKRLGQGIIGTTSLKNTYELLLDGKQAEYREIWTSLINGLRKETRNAGAFRSESNLAFIDEPYDFSFFTSEENPVVTLENQYRVPILKNTVVHDEWQGRVYPKEKGWHELASELDSEASQNFYVMEAGNWNSLTAQNTLKRNKGFFDSTVTDQKEKFLPQSIPAIWFFMGFLLSMGFLWLLPKIN</sequence>
<comment type="caution">
    <text evidence="2">The sequence shown here is derived from an EMBL/GenBank/DDBJ whole genome shotgun (WGS) entry which is preliminary data.</text>
</comment>
<feature type="transmembrane region" description="Helical" evidence="1">
    <location>
        <begin position="41"/>
        <end position="59"/>
    </location>
</feature>
<evidence type="ECO:0000313" key="2">
    <source>
        <dbReference type="EMBL" id="MEE1971808.1"/>
    </source>
</evidence>
<proteinExistence type="predicted"/>
<name>A0ABU7IGH0_9FLAO</name>